<feature type="region of interest" description="Disordered" evidence="1">
    <location>
        <begin position="1"/>
        <end position="46"/>
    </location>
</feature>
<name>A0A5D3E5U7_CUCMM</name>
<dbReference type="EMBL" id="SSTE01019907">
    <property type="protein sequence ID" value="KAA0035502.1"/>
    <property type="molecule type" value="Genomic_DNA"/>
</dbReference>
<dbReference type="AlphaFoldDB" id="A0A5D3E5U7"/>
<evidence type="ECO:0000313" key="5">
    <source>
        <dbReference type="Proteomes" id="UP000321947"/>
    </source>
</evidence>
<evidence type="ECO:0000256" key="1">
    <source>
        <dbReference type="SAM" id="MobiDB-lite"/>
    </source>
</evidence>
<dbReference type="OrthoDB" id="1828584at2759"/>
<feature type="compositionally biased region" description="Polar residues" evidence="1">
    <location>
        <begin position="34"/>
        <end position="43"/>
    </location>
</feature>
<proteinExistence type="predicted"/>
<protein>
    <submittedName>
        <fullName evidence="3">Gag protease polyprotein</fullName>
    </submittedName>
</protein>
<evidence type="ECO:0000313" key="4">
    <source>
        <dbReference type="Proteomes" id="UP000321393"/>
    </source>
</evidence>
<dbReference type="GO" id="GO:0006508">
    <property type="term" value="P:proteolysis"/>
    <property type="evidence" value="ECO:0007669"/>
    <property type="project" value="UniProtKB-KW"/>
</dbReference>
<dbReference type="EMBL" id="SSTD01000141">
    <property type="protein sequence ID" value="TYK31026.1"/>
    <property type="molecule type" value="Genomic_DNA"/>
</dbReference>
<sequence>MSSSSRGYRPPISDLLSGQGASHRRAPLRRTSAALKQSRSSKASKPRIIPAVERQRSVCGSLLSGYCLWSYVVEGLLQYECCRSVTVVDDLVWTEGLIRVSFGITRLIRASFGITRLICASFRITRLIRASFGITRLIGVRVQRGADRRGARRMREGHMDASGFLYSSADTDLGCESVFCVLMAKTIVASRQEWPRRPRRGAGRVQPKVQPVAQATDPTAPVTHADLATMEQRFRDLIKQMREQQQPGPPTPAPAPAPALVPVVPQVVPDQLSAEAKHLRDFRKYPHDIRWVFGGPHQGSAVVIVLGDHISVYEVL</sequence>
<dbReference type="Proteomes" id="UP000321947">
    <property type="component" value="Unassembled WGS sequence"/>
</dbReference>
<evidence type="ECO:0000313" key="3">
    <source>
        <dbReference type="EMBL" id="TYK31026.1"/>
    </source>
</evidence>
<evidence type="ECO:0000313" key="2">
    <source>
        <dbReference type="EMBL" id="KAA0035502.1"/>
    </source>
</evidence>
<accession>A0A5D3E5U7</accession>
<reference evidence="4 5" key="1">
    <citation type="submission" date="2019-08" db="EMBL/GenBank/DDBJ databases">
        <title>Draft genome sequences of two oriental melons (Cucumis melo L. var makuwa).</title>
        <authorList>
            <person name="Kwon S.-Y."/>
        </authorList>
    </citation>
    <scope>NUCLEOTIDE SEQUENCE [LARGE SCALE GENOMIC DNA]</scope>
    <source>
        <strain evidence="5">cv. Chang Bougi</strain>
        <strain evidence="4">cv. SW 3</strain>
        <tissue evidence="3">Leaf</tissue>
    </source>
</reference>
<keyword evidence="3" id="KW-0378">Hydrolase</keyword>
<keyword evidence="3" id="KW-0645">Protease</keyword>
<organism evidence="3 5">
    <name type="scientific">Cucumis melo var. makuwa</name>
    <name type="common">Oriental melon</name>
    <dbReference type="NCBI Taxonomy" id="1194695"/>
    <lineage>
        <taxon>Eukaryota</taxon>
        <taxon>Viridiplantae</taxon>
        <taxon>Streptophyta</taxon>
        <taxon>Embryophyta</taxon>
        <taxon>Tracheophyta</taxon>
        <taxon>Spermatophyta</taxon>
        <taxon>Magnoliopsida</taxon>
        <taxon>eudicotyledons</taxon>
        <taxon>Gunneridae</taxon>
        <taxon>Pentapetalae</taxon>
        <taxon>rosids</taxon>
        <taxon>fabids</taxon>
        <taxon>Cucurbitales</taxon>
        <taxon>Cucurbitaceae</taxon>
        <taxon>Benincaseae</taxon>
        <taxon>Cucumis</taxon>
    </lineage>
</organism>
<feature type="region of interest" description="Disordered" evidence="1">
    <location>
        <begin position="194"/>
        <end position="219"/>
    </location>
</feature>
<dbReference type="Proteomes" id="UP000321393">
    <property type="component" value="Unassembled WGS sequence"/>
</dbReference>
<comment type="caution">
    <text evidence="3">The sequence shown here is derived from an EMBL/GenBank/DDBJ whole genome shotgun (WGS) entry which is preliminary data.</text>
</comment>
<dbReference type="GO" id="GO:0008233">
    <property type="term" value="F:peptidase activity"/>
    <property type="evidence" value="ECO:0007669"/>
    <property type="project" value="UniProtKB-KW"/>
</dbReference>
<gene>
    <name evidence="3" type="ORF">E5676_scaffold455G002770</name>
    <name evidence="2" type="ORF">E6C27_scaffold285G001540</name>
</gene>